<evidence type="ECO:0000256" key="1">
    <source>
        <dbReference type="SAM" id="Coils"/>
    </source>
</evidence>
<keyword evidence="3" id="KW-1133">Transmembrane helix</keyword>
<dbReference type="EMBL" id="NESQ01000441">
    <property type="protein sequence ID" value="PUU72928.1"/>
    <property type="molecule type" value="Genomic_DNA"/>
</dbReference>
<evidence type="ECO:0000256" key="3">
    <source>
        <dbReference type="SAM" id="Phobius"/>
    </source>
</evidence>
<keyword evidence="5" id="KW-1185">Reference proteome</keyword>
<reference evidence="4 5" key="1">
    <citation type="submission" date="2017-04" db="EMBL/GenBank/DDBJ databases">
        <title>Draft genome sequence of Tuber borchii Vittad., a whitish edible truffle.</title>
        <authorList>
            <consortium name="DOE Joint Genome Institute"/>
            <person name="Murat C."/>
            <person name="Kuo A."/>
            <person name="Barry K.W."/>
            <person name="Clum A."/>
            <person name="Dockter R.B."/>
            <person name="Fauchery L."/>
            <person name="Iotti M."/>
            <person name="Kohler A."/>
            <person name="Labutti K."/>
            <person name="Lindquist E.A."/>
            <person name="Lipzen A."/>
            <person name="Ohm R.A."/>
            <person name="Wang M."/>
            <person name="Grigoriev I.V."/>
            <person name="Zambonelli A."/>
            <person name="Martin F.M."/>
        </authorList>
    </citation>
    <scope>NUCLEOTIDE SEQUENCE [LARGE SCALE GENOMIC DNA]</scope>
    <source>
        <strain evidence="4 5">Tbo3840</strain>
    </source>
</reference>
<feature type="transmembrane region" description="Helical" evidence="3">
    <location>
        <begin position="137"/>
        <end position="158"/>
    </location>
</feature>
<evidence type="ECO:0000256" key="2">
    <source>
        <dbReference type="SAM" id="MobiDB-lite"/>
    </source>
</evidence>
<dbReference type="Proteomes" id="UP000244722">
    <property type="component" value="Unassembled WGS sequence"/>
</dbReference>
<feature type="region of interest" description="Disordered" evidence="2">
    <location>
        <begin position="837"/>
        <end position="864"/>
    </location>
</feature>
<feature type="region of interest" description="Disordered" evidence="2">
    <location>
        <begin position="736"/>
        <end position="759"/>
    </location>
</feature>
<feature type="transmembrane region" description="Helical" evidence="3">
    <location>
        <begin position="194"/>
        <end position="214"/>
    </location>
</feature>
<accession>A0A2T6ZBQ8</accession>
<dbReference type="AlphaFoldDB" id="A0A2T6ZBQ8"/>
<dbReference type="OrthoDB" id="4158994at2759"/>
<keyword evidence="3" id="KW-0812">Transmembrane</keyword>
<feature type="compositionally biased region" description="Low complexity" evidence="2">
    <location>
        <begin position="327"/>
        <end position="337"/>
    </location>
</feature>
<comment type="caution">
    <text evidence="4">The sequence shown here is derived from an EMBL/GenBank/DDBJ whole genome shotgun (WGS) entry which is preliminary data.</text>
</comment>
<feature type="coiled-coil region" evidence="1">
    <location>
        <begin position="639"/>
        <end position="666"/>
    </location>
</feature>
<protein>
    <recommendedName>
        <fullName evidence="6">Ubiquitination network signaling protein acrB</fullName>
    </recommendedName>
</protein>
<feature type="region of interest" description="Disordered" evidence="2">
    <location>
        <begin position="1"/>
        <end position="40"/>
    </location>
</feature>
<keyword evidence="3" id="KW-0472">Membrane</keyword>
<feature type="compositionally biased region" description="Low complexity" evidence="2">
    <location>
        <begin position="26"/>
        <end position="40"/>
    </location>
</feature>
<evidence type="ECO:0000313" key="5">
    <source>
        <dbReference type="Proteomes" id="UP000244722"/>
    </source>
</evidence>
<evidence type="ECO:0000313" key="4">
    <source>
        <dbReference type="EMBL" id="PUU72928.1"/>
    </source>
</evidence>
<evidence type="ECO:0008006" key="6">
    <source>
        <dbReference type="Google" id="ProtNLM"/>
    </source>
</evidence>
<keyword evidence="1" id="KW-0175">Coiled coil</keyword>
<sequence length="916" mass="98235">MPRGPPGGSFQKRQNHHNEMKRPSHSGSASSGSTVSAVAAATLTQQTPNQQIPADNQFQSVNADRSCINYADGWDGNQNGRSYDGSGEDLGEAFADGTDGTVAAEHSKIDFDSSGKIAMTGGMSSTVLPSFPLLDTIMLLILFLQLPSTVLTIIHFLFASLTFVPPSTTLLSASTTSSLPSITNLLLQGSNGAPSLLTIIFADILVALLSMFLWPSARTFLVDFAQAVIAISLGAGHSDQSGGTLKNAAVCASVMGGVKVVQARFGLAAAWDGVTPTPASLYNGEAIGPSAGRMSSAGWIRSAIAIHIVAQGVMRVTRRWLMRPDSGDSSPPGSSSGAKDTSLASGKQKDKDPEAAAGALAQPLERQNSTGNGKRKKKNQIQNIRNNQPLWATVASAMVHVAKVVEQSKISSAASNPNALETGTVSNESMLGGEDVRVWITRIGSTDIAFGAGFLGARIDGEVGYEMHGAALTNGVDGSGKDGTFPLFVRVNGIVWPQTVISKYIRGGDGDRENGVITGDVEEEWIIDITGLTGATEYDFEFVKKGGKIVYRASASTMPAQASSATPPATKQPSRPLSPITTLLHSLSQANSCLTEKKNHLKAVKKNQKTVLSDIRKETEKNRSLLGNDRGDERAFRRILALKESIKRADEEAEKMAKELEGLQSLPEKLKAEWKAKKRGWCEERDRLLSAQSQAGEVKEAADRQTSAVESEAASLLQKKERLTVRLGKLRADLEKLEKEHQQNTEARRKREAEREDVEKHRVSLEKEFSDAILRMEQKTVDFRMYSADNWATFYAYESSIQSQPPLSTPDSGLLGTNSNRNSLHISTPPGLMLHQGSYAASSSSLPTGTAGPTRERSSSVFSSESVVTNMSELEHSEMIRAHPFHRGNSFGHVTSFFPGVVGAPALVGSLDKKEV</sequence>
<feature type="region of interest" description="Disordered" evidence="2">
    <location>
        <begin position="322"/>
        <end position="383"/>
    </location>
</feature>
<feature type="compositionally biased region" description="Polar residues" evidence="2">
    <location>
        <begin position="839"/>
        <end position="848"/>
    </location>
</feature>
<dbReference type="STRING" id="42251.A0A2T6ZBQ8"/>
<name>A0A2T6ZBQ8_TUBBO</name>
<proteinExistence type="predicted"/>
<gene>
    <name evidence="4" type="ORF">B9Z19DRAFT_1096266</name>
</gene>
<organism evidence="4 5">
    <name type="scientific">Tuber borchii</name>
    <name type="common">White truffle</name>
    <dbReference type="NCBI Taxonomy" id="42251"/>
    <lineage>
        <taxon>Eukaryota</taxon>
        <taxon>Fungi</taxon>
        <taxon>Dikarya</taxon>
        <taxon>Ascomycota</taxon>
        <taxon>Pezizomycotina</taxon>
        <taxon>Pezizomycetes</taxon>
        <taxon>Pezizales</taxon>
        <taxon>Tuberaceae</taxon>
        <taxon>Tuber</taxon>
    </lineage>
</organism>